<protein>
    <submittedName>
        <fullName evidence="1">Uncharacterized protein</fullName>
    </submittedName>
</protein>
<evidence type="ECO:0000313" key="2">
    <source>
        <dbReference type="Proteomes" id="UP000314294"/>
    </source>
</evidence>
<organism evidence="1 2">
    <name type="scientific">Liparis tanakae</name>
    <name type="common">Tanaka's snailfish</name>
    <dbReference type="NCBI Taxonomy" id="230148"/>
    <lineage>
        <taxon>Eukaryota</taxon>
        <taxon>Metazoa</taxon>
        <taxon>Chordata</taxon>
        <taxon>Craniata</taxon>
        <taxon>Vertebrata</taxon>
        <taxon>Euteleostomi</taxon>
        <taxon>Actinopterygii</taxon>
        <taxon>Neopterygii</taxon>
        <taxon>Teleostei</taxon>
        <taxon>Neoteleostei</taxon>
        <taxon>Acanthomorphata</taxon>
        <taxon>Eupercaria</taxon>
        <taxon>Perciformes</taxon>
        <taxon>Cottioidei</taxon>
        <taxon>Cottales</taxon>
        <taxon>Liparidae</taxon>
        <taxon>Liparis</taxon>
    </lineage>
</organism>
<evidence type="ECO:0000313" key="1">
    <source>
        <dbReference type="EMBL" id="TNN49911.1"/>
    </source>
</evidence>
<comment type="caution">
    <text evidence="1">The sequence shown here is derived from an EMBL/GenBank/DDBJ whole genome shotgun (WGS) entry which is preliminary data.</text>
</comment>
<proteinExistence type="predicted"/>
<dbReference type="AlphaFoldDB" id="A0A4Z2G9H9"/>
<dbReference type="EMBL" id="SRLO01000637">
    <property type="protein sequence ID" value="TNN49911.1"/>
    <property type="molecule type" value="Genomic_DNA"/>
</dbReference>
<sequence length="113" mass="12852">MGFRLVLQISTKGRINRLDCSSLLDRVNLAVVLLSIEGSKTQWRWTTVPQRLALSPLTYLIICPPLWTEGLKDREDRLQELIVFRADADIREERLTQDKSRVNSAASNSVALT</sequence>
<gene>
    <name evidence="1" type="ORF">EYF80_039901</name>
</gene>
<accession>A0A4Z2G9H9</accession>
<dbReference type="Proteomes" id="UP000314294">
    <property type="component" value="Unassembled WGS sequence"/>
</dbReference>
<reference evidence="1 2" key="1">
    <citation type="submission" date="2019-03" db="EMBL/GenBank/DDBJ databases">
        <title>First draft genome of Liparis tanakae, snailfish: a comprehensive survey of snailfish specific genes.</title>
        <authorList>
            <person name="Kim W."/>
            <person name="Song I."/>
            <person name="Jeong J.-H."/>
            <person name="Kim D."/>
            <person name="Kim S."/>
            <person name="Ryu S."/>
            <person name="Song J.Y."/>
            <person name="Lee S.K."/>
        </authorList>
    </citation>
    <scope>NUCLEOTIDE SEQUENCE [LARGE SCALE GENOMIC DNA]</scope>
    <source>
        <tissue evidence="1">Muscle</tissue>
    </source>
</reference>
<name>A0A4Z2G9H9_9TELE</name>
<keyword evidence="2" id="KW-1185">Reference proteome</keyword>